<dbReference type="AlphaFoldDB" id="A0A8H5B6M3"/>
<evidence type="ECO:0000313" key="1">
    <source>
        <dbReference type="EMBL" id="KAF5317794.1"/>
    </source>
</evidence>
<protein>
    <submittedName>
        <fullName evidence="1">Uncharacterized protein</fullName>
    </submittedName>
</protein>
<gene>
    <name evidence="1" type="ORF">D9619_012658</name>
</gene>
<keyword evidence="2" id="KW-1185">Reference proteome</keyword>
<accession>A0A8H5B6M3</accession>
<dbReference type="InterPro" id="IPR032675">
    <property type="entry name" value="LRR_dom_sf"/>
</dbReference>
<comment type="caution">
    <text evidence="1">The sequence shown here is derived from an EMBL/GenBank/DDBJ whole genome shotgun (WGS) entry which is preliminary data.</text>
</comment>
<sequence length="365" mass="42432">MFLEMAQPMALELYHAIIQHVDNTDDLLSLALCCSAFGDEAQRCLLRHVEPKSKHQLTRLISAINASPLRLGPLIHTFCLRERTASGEEDPAAPLSISMALRSMCNLEHLINDRPLPSTVLQGCTFKLRTLVWTCFLQKPSLLFLFCNFLPTQPSIKHLHLYQSEPFDLAEVPTNLCPMLDSFKASDYNIISCLLRDDRLITRFQWRMMEGLPKMTNRQVNHLKYLQCMMNKLDMDDSFTLQMTSLVFLELHLKHFRSTEVRRLIQMLQFLQHIPRLEVLVMQNNSSKHRNFVPAYQHAFELCPTLKYIDARYYLDEFYDRFFPPGDGDSDSENGALVTRRRVHEREVLGWRCTYGVGPAWSNYV</sequence>
<organism evidence="1 2">
    <name type="scientific">Psilocybe cf. subviscida</name>
    <dbReference type="NCBI Taxonomy" id="2480587"/>
    <lineage>
        <taxon>Eukaryota</taxon>
        <taxon>Fungi</taxon>
        <taxon>Dikarya</taxon>
        <taxon>Basidiomycota</taxon>
        <taxon>Agaricomycotina</taxon>
        <taxon>Agaricomycetes</taxon>
        <taxon>Agaricomycetidae</taxon>
        <taxon>Agaricales</taxon>
        <taxon>Agaricineae</taxon>
        <taxon>Strophariaceae</taxon>
        <taxon>Psilocybe</taxon>
    </lineage>
</organism>
<name>A0A8H5B6M3_9AGAR</name>
<reference evidence="1 2" key="1">
    <citation type="journal article" date="2020" name="ISME J.">
        <title>Uncovering the hidden diversity of litter-decomposition mechanisms in mushroom-forming fungi.</title>
        <authorList>
            <person name="Floudas D."/>
            <person name="Bentzer J."/>
            <person name="Ahren D."/>
            <person name="Johansson T."/>
            <person name="Persson P."/>
            <person name="Tunlid A."/>
        </authorList>
    </citation>
    <scope>NUCLEOTIDE SEQUENCE [LARGE SCALE GENOMIC DNA]</scope>
    <source>
        <strain evidence="1 2">CBS 101986</strain>
    </source>
</reference>
<proteinExistence type="predicted"/>
<dbReference type="SUPFAM" id="SSF52047">
    <property type="entry name" value="RNI-like"/>
    <property type="match status" value="1"/>
</dbReference>
<dbReference type="Proteomes" id="UP000567179">
    <property type="component" value="Unassembled WGS sequence"/>
</dbReference>
<dbReference type="Gene3D" id="3.80.10.10">
    <property type="entry name" value="Ribonuclease Inhibitor"/>
    <property type="match status" value="1"/>
</dbReference>
<dbReference type="OrthoDB" id="3232239at2759"/>
<dbReference type="EMBL" id="JAACJJ010000032">
    <property type="protein sequence ID" value="KAF5317794.1"/>
    <property type="molecule type" value="Genomic_DNA"/>
</dbReference>
<evidence type="ECO:0000313" key="2">
    <source>
        <dbReference type="Proteomes" id="UP000567179"/>
    </source>
</evidence>